<dbReference type="STRING" id="608538.HTH_0644"/>
<sequence length="104" mass="12077">MEVRELGLSKETIEKLIDTFRKEAKIEKAILYGSRAKGNFTKGSDIDITIVAPEMTFPEYLHLLSKIDELDIPQKIDLTKYELLDENIKAHIKRVGKEIYIRKQ</sequence>
<dbReference type="EMBL" id="AP011112">
    <property type="protein sequence ID" value="BAI69105.1"/>
    <property type="molecule type" value="Genomic_DNA"/>
</dbReference>
<accession>D3DH03</accession>
<evidence type="ECO:0000313" key="3">
    <source>
        <dbReference type="Proteomes" id="UP000002574"/>
    </source>
</evidence>
<gene>
    <name evidence="2" type="ordered locus">HTH_0644</name>
</gene>
<feature type="domain" description="Polymerase beta nucleotidyltransferase" evidence="1">
    <location>
        <begin position="14"/>
        <end position="103"/>
    </location>
</feature>
<dbReference type="PANTHER" id="PTHR43449:SF1">
    <property type="entry name" value="POLYMERASE BETA NUCLEOTIDYLTRANSFERASE DOMAIN-CONTAINING PROTEIN"/>
    <property type="match status" value="1"/>
</dbReference>
<dbReference type="InterPro" id="IPR043519">
    <property type="entry name" value="NT_sf"/>
</dbReference>
<keyword evidence="3" id="KW-1185">Reference proteome</keyword>
<dbReference type="Proteomes" id="UP000002574">
    <property type="component" value="Chromosome"/>
</dbReference>
<dbReference type="CDD" id="cd05403">
    <property type="entry name" value="NT_KNTase_like"/>
    <property type="match status" value="1"/>
</dbReference>
<name>D3DH03_HYDTT</name>
<dbReference type="PANTHER" id="PTHR43449">
    <property type="entry name" value="NUCLEOTIDYLTRANSFERASE"/>
    <property type="match status" value="1"/>
</dbReference>
<dbReference type="Pfam" id="PF18765">
    <property type="entry name" value="Polbeta"/>
    <property type="match status" value="1"/>
</dbReference>
<dbReference type="AlphaFoldDB" id="D3DH03"/>
<evidence type="ECO:0000313" key="2">
    <source>
        <dbReference type="EMBL" id="BAI69105.1"/>
    </source>
</evidence>
<organism evidence="2 3">
    <name type="scientific">Hydrogenobacter thermophilus (strain DSM 6534 / IAM 12695 / TK-6)</name>
    <dbReference type="NCBI Taxonomy" id="608538"/>
    <lineage>
        <taxon>Bacteria</taxon>
        <taxon>Pseudomonadati</taxon>
        <taxon>Aquificota</taxon>
        <taxon>Aquificia</taxon>
        <taxon>Aquificales</taxon>
        <taxon>Aquificaceae</taxon>
        <taxon>Hydrogenobacter</taxon>
    </lineage>
</organism>
<evidence type="ECO:0000259" key="1">
    <source>
        <dbReference type="Pfam" id="PF18765"/>
    </source>
</evidence>
<dbReference type="KEGG" id="hth:HTH_0644"/>
<proteinExistence type="predicted"/>
<dbReference type="Gene3D" id="3.30.460.10">
    <property type="entry name" value="Beta Polymerase, domain 2"/>
    <property type="match status" value="1"/>
</dbReference>
<dbReference type="InterPro" id="IPR041633">
    <property type="entry name" value="Polbeta"/>
</dbReference>
<protein>
    <submittedName>
        <fullName evidence="2">DNA polymerase beta-like region</fullName>
    </submittedName>
</protein>
<reference evidence="2 3" key="1">
    <citation type="journal article" date="2010" name="J. Bacteriol.">
        <title>Complete genome sequence of the thermophilic, obligately chemolithoautotrophic hydrogen-oxidizing bacterium Hydrogenobacter thermophilus TK-6.</title>
        <authorList>
            <person name="Arai H."/>
            <person name="Kanbe H."/>
            <person name="Ishii M."/>
            <person name="Igarashi Y."/>
        </authorList>
    </citation>
    <scope>NUCLEOTIDE SEQUENCE [LARGE SCALE GENOMIC DNA]</scope>
    <source>
        <strain evidence="3">DSM 6534 / IAM 12695 / TK-6 [Tokyo]</strain>
    </source>
</reference>
<dbReference type="eggNOG" id="COG1669">
    <property type="taxonomic scope" value="Bacteria"/>
</dbReference>
<dbReference type="SUPFAM" id="SSF81301">
    <property type="entry name" value="Nucleotidyltransferase"/>
    <property type="match status" value="1"/>
</dbReference>